<reference evidence="1 2" key="1">
    <citation type="submission" date="2016-11" db="EMBL/GenBank/DDBJ databases">
        <title>The macronuclear genome of Stentor coeruleus: a giant cell with tiny introns.</title>
        <authorList>
            <person name="Slabodnick M."/>
            <person name="Ruby J.G."/>
            <person name="Reiff S.B."/>
            <person name="Swart E.C."/>
            <person name="Gosai S."/>
            <person name="Prabakaran S."/>
            <person name="Witkowska E."/>
            <person name="Larue G.E."/>
            <person name="Fisher S."/>
            <person name="Freeman R.M."/>
            <person name="Gunawardena J."/>
            <person name="Chu W."/>
            <person name="Stover N.A."/>
            <person name="Gregory B.D."/>
            <person name="Nowacki M."/>
            <person name="Derisi J."/>
            <person name="Roy S.W."/>
            <person name="Marshall W.F."/>
            <person name="Sood P."/>
        </authorList>
    </citation>
    <scope>NUCLEOTIDE SEQUENCE [LARGE SCALE GENOMIC DNA]</scope>
    <source>
        <strain evidence="1">WM001</strain>
    </source>
</reference>
<organism evidence="1 2">
    <name type="scientific">Stentor coeruleus</name>
    <dbReference type="NCBI Taxonomy" id="5963"/>
    <lineage>
        <taxon>Eukaryota</taxon>
        <taxon>Sar</taxon>
        <taxon>Alveolata</taxon>
        <taxon>Ciliophora</taxon>
        <taxon>Postciliodesmatophora</taxon>
        <taxon>Heterotrichea</taxon>
        <taxon>Heterotrichida</taxon>
        <taxon>Stentoridae</taxon>
        <taxon>Stentor</taxon>
    </lineage>
</organism>
<protein>
    <submittedName>
        <fullName evidence="1">Uncharacterized protein</fullName>
    </submittedName>
</protein>
<dbReference type="PANTHER" id="PTHR24114">
    <property type="entry name" value="LEUCINE RICH REPEAT FAMILY PROTEIN"/>
    <property type="match status" value="1"/>
</dbReference>
<proteinExistence type="predicted"/>
<evidence type="ECO:0000313" key="1">
    <source>
        <dbReference type="EMBL" id="OMJ69757.1"/>
    </source>
</evidence>
<comment type="caution">
    <text evidence="1">The sequence shown here is derived from an EMBL/GenBank/DDBJ whole genome shotgun (WGS) entry which is preliminary data.</text>
</comment>
<dbReference type="SUPFAM" id="SSF52047">
    <property type="entry name" value="RNI-like"/>
    <property type="match status" value="1"/>
</dbReference>
<name>A0A1R2AZ44_9CILI</name>
<dbReference type="AlphaFoldDB" id="A0A1R2AZ44"/>
<dbReference type="Gene3D" id="3.80.10.10">
    <property type="entry name" value="Ribonuclease Inhibitor"/>
    <property type="match status" value="2"/>
</dbReference>
<dbReference type="Proteomes" id="UP000187209">
    <property type="component" value="Unassembled WGS sequence"/>
</dbReference>
<keyword evidence="2" id="KW-1185">Reference proteome</keyword>
<dbReference type="InterPro" id="IPR032675">
    <property type="entry name" value="LRR_dom_sf"/>
</dbReference>
<dbReference type="EMBL" id="MPUH01001162">
    <property type="protein sequence ID" value="OMJ69757.1"/>
    <property type="molecule type" value="Genomic_DNA"/>
</dbReference>
<dbReference type="Pfam" id="PF13516">
    <property type="entry name" value="LRR_6"/>
    <property type="match status" value="3"/>
</dbReference>
<gene>
    <name evidence="1" type="ORF">SteCoe_32442</name>
</gene>
<accession>A0A1R2AZ44</accession>
<dbReference type="OrthoDB" id="120976at2759"/>
<dbReference type="InterPro" id="IPR052394">
    <property type="entry name" value="LRR-containing"/>
</dbReference>
<dbReference type="PANTHER" id="PTHR24114:SF2">
    <property type="entry name" value="F-BOX DOMAIN-CONTAINING PROTEIN-RELATED"/>
    <property type="match status" value="1"/>
</dbReference>
<sequence>MKSKKELPIILSPRSIRMRQKKMLEESIEKERDNILFSPKLKAKKKEHRIIIASHSPSSYETRMDFFNSFKNLTNTKKNSEEETVSIAYLNECDKRKLSPIPLGFGRPTTSEMNFNSFGISDNYAAAFGRGIQKVRDLELLNIGRNSLSPRGMQSVISSITTQPLKELNLKGNNIDNRSMKSLLKIFSKNMPSLKYLNLENTRISDIQVCKLCEILCNDRILQHFSLAINSLGIIAAEGLKKMISENHYLKKLDLHWNSFKDTGALLIFEGLTCNDSIKELDLSWNSIGNNREVNNIKSLSDCLPKSQGLAHLDLSFNYFTINETKMISEGLKNNHDLLGLHYLGNEGFLDSQGFLIASKQANIEDSHLFFRILENHKSNKRTMPKLENIKCWICEDWVEVTVNWYPSVSGGTNNGQMFIHFEIDNYEPDLMNFSNDHFEISRVMPAGEVKFFYSKADCVLKSKEYETIELEKPLKVTSRFSEEHASSMTVFTIHKINAHGNRCNYEIPPKTQPRKLKFNFKQPEQKLERLEWGIPKSLFKDYKFLDDRLADDCFEFDWNQSKITNFVKLYDQEALKSILRKYYTQIIETFRYLASLSGNEYLTIGSNIFTDFLNQNDVYDDLYEPSDLGVNWNAVIVPKEKKQPFNPGNSLVRYEFLELLVRIANDKFVRNKVCQNISQAFTMLINDHLKVGLAAHDSSIWRKTEYLKEEVDIALKAHKPILDAVFKIYSGRKALPGQKAFMCLEEFRQLCIDGNLIPQNVPAREIDTCYAISMMIQIDELYQKRHVEMSFVEFIEALCRVCSYLEIKKPKQDTLSLDESLTSDDEPELSEKIKKAMFNLYQLCPRQVRDNFILPTQQTYKTFMYKFDRKPTIIRDMYRGLDDL</sequence>
<evidence type="ECO:0000313" key="2">
    <source>
        <dbReference type="Proteomes" id="UP000187209"/>
    </source>
</evidence>
<dbReference type="InterPro" id="IPR001611">
    <property type="entry name" value="Leu-rich_rpt"/>
</dbReference>